<comment type="caution">
    <text evidence="3">The sequence shown here is derived from an EMBL/GenBank/DDBJ whole genome shotgun (WGS) entry which is preliminary data.</text>
</comment>
<feature type="transmembrane region" description="Helical" evidence="1">
    <location>
        <begin position="71"/>
        <end position="89"/>
    </location>
</feature>
<feature type="transmembrane region" description="Helical" evidence="1">
    <location>
        <begin position="119"/>
        <end position="143"/>
    </location>
</feature>
<dbReference type="InterPro" id="IPR013766">
    <property type="entry name" value="Thioredoxin_domain"/>
</dbReference>
<evidence type="ECO:0000313" key="3">
    <source>
        <dbReference type="EMBL" id="PJC52267.1"/>
    </source>
</evidence>
<accession>A0A2M8F957</accession>
<dbReference type="Gene3D" id="3.40.30.10">
    <property type="entry name" value="Glutaredoxin"/>
    <property type="match status" value="1"/>
</dbReference>
<keyword evidence="1" id="KW-0812">Transmembrane</keyword>
<dbReference type="InterPro" id="IPR039447">
    <property type="entry name" value="UreH-like_TM_dom"/>
</dbReference>
<proteinExistence type="predicted"/>
<dbReference type="PANTHER" id="PTHR42852:SF13">
    <property type="entry name" value="PROTEIN DIPZ"/>
    <property type="match status" value="1"/>
</dbReference>
<dbReference type="AlphaFoldDB" id="A0A2M8F957"/>
<name>A0A2M8F957_9BACT</name>
<feature type="domain" description="Thioredoxin" evidence="2">
    <location>
        <begin position="254"/>
        <end position="403"/>
    </location>
</feature>
<dbReference type="EMBL" id="PFRH01000123">
    <property type="protein sequence ID" value="PJC52267.1"/>
    <property type="molecule type" value="Genomic_DNA"/>
</dbReference>
<feature type="transmembrane region" description="Helical" evidence="1">
    <location>
        <begin position="6"/>
        <end position="29"/>
    </location>
</feature>
<feature type="transmembrane region" description="Helical" evidence="1">
    <location>
        <begin position="41"/>
        <end position="65"/>
    </location>
</feature>
<dbReference type="Proteomes" id="UP000231456">
    <property type="component" value="Unassembled WGS sequence"/>
</dbReference>
<dbReference type="InterPro" id="IPR013740">
    <property type="entry name" value="Redoxin"/>
</dbReference>
<evidence type="ECO:0000259" key="2">
    <source>
        <dbReference type="PROSITE" id="PS51352"/>
    </source>
</evidence>
<protein>
    <submittedName>
        <fullName evidence="3">Cytochrome C biogenesis protein</fullName>
    </submittedName>
</protein>
<feature type="transmembrane region" description="Helical" evidence="1">
    <location>
        <begin position="197"/>
        <end position="213"/>
    </location>
</feature>
<dbReference type="PANTHER" id="PTHR42852">
    <property type="entry name" value="THIOL:DISULFIDE INTERCHANGE PROTEIN DSBE"/>
    <property type="match status" value="1"/>
</dbReference>
<organism evidence="3 4">
    <name type="scientific">Candidatus Magasanikbacteria bacterium CG_4_9_14_0_2_um_filter_42_11</name>
    <dbReference type="NCBI Taxonomy" id="1974643"/>
    <lineage>
        <taxon>Bacteria</taxon>
        <taxon>Candidatus Magasanikiibacteriota</taxon>
    </lineage>
</organism>
<gene>
    <name evidence="3" type="ORF">CO030_03780</name>
</gene>
<dbReference type="PROSITE" id="PS51352">
    <property type="entry name" value="THIOREDOXIN_2"/>
    <property type="match status" value="1"/>
</dbReference>
<evidence type="ECO:0000256" key="1">
    <source>
        <dbReference type="SAM" id="Phobius"/>
    </source>
</evidence>
<evidence type="ECO:0000313" key="4">
    <source>
        <dbReference type="Proteomes" id="UP000231456"/>
    </source>
</evidence>
<dbReference type="SUPFAM" id="SSF52833">
    <property type="entry name" value="Thioredoxin-like"/>
    <property type="match status" value="1"/>
</dbReference>
<dbReference type="InterPro" id="IPR050553">
    <property type="entry name" value="Thioredoxin_ResA/DsbE_sf"/>
</dbReference>
<dbReference type="Pfam" id="PF13386">
    <property type="entry name" value="DsbD_2"/>
    <property type="match status" value="1"/>
</dbReference>
<feature type="transmembrane region" description="Helical" evidence="1">
    <location>
        <begin position="155"/>
        <end position="176"/>
    </location>
</feature>
<dbReference type="Pfam" id="PF17991">
    <property type="entry name" value="Thioredoxin_10"/>
    <property type="match status" value="1"/>
</dbReference>
<dbReference type="InterPro" id="IPR036249">
    <property type="entry name" value="Thioredoxin-like_sf"/>
</dbReference>
<keyword evidence="1" id="KW-1133">Transmembrane helix</keyword>
<dbReference type="Pfam" id="PF08534">
    <property type="entry name" value="Redoxin"/>
    <property type="match status" value="1"/>
</dbReference>
<dbReference type="GO" id="GO:0016491">
    <property type="term" value="F:oxidoreductase activity"/>
    <property type="evidence" value="ECO:0007669"/>
    <property type="project" value="InterPro"/>
</dbReference>
<keyword evidence="1" id="KW-0472">Membrane</keyword>
<sequence>MTFLLISFLAGVLTVLAPCTLPLLPIIVGRTADAEGKYRPLIITGSLAVAIVAFTLLLKASTAFINIPPSAWAWLSGSIIIMFGLISLFPNTWKKISLKCSLSRGSSELLQKSSQKKGVWGDILVGLSLGPVFSSCSPTYFLILATVLPQSYGKGVVYLIAYAIGLALMLLLIGYIGQKLVKKLSGVSDPHGKFKRGLGVLFILVGLFIITGTDKKIQTYILDNGVFDITKVEQLLLTEPMTEEMGVDVSVKNNNSTKNYPKYKEIADPAGFVNSEPFQLADLVGKKVILLDILTYSCINCQRTFPYLNTWYETYHDAGLEIVGIHTPEFAFEHKKENVQEAAERFGLKFPLVLDNNYGTWNAYGNRYWPRKYLIDIDGNIVYDHIGEGGYDETEMKIQELLKERNKKLGETMDVPTNISANSVDAEQVDVGSPKSPESYVGAARSTNPDIAKAKQNEVVTFERPTDIQPNRVYLVGDWIITDEYAEAASDNASILYNYSTQKVFLVMGHETNARAKILLDTKPISAEAHGSHVNDDGTVTIESEQLYRLIEHTKTETHLLEIKMETGIQAFAFTFG</sequence>
<dbReference type="InterPro" id="IPR041017">
    <property type="entry name" value="Thioredoxin_10"/>
</dbReference>
<reference evidence="4" key="1">
    <citation type="submission" date="2017-09" db="EMBL/GenBank/DDBJ databases">
        <title>Depth-based differentiation of microbial function through sediment-hosted aquifers and enrichment of novel symbionts in the deep terrestrial subsurface.</title>
        <authorList>
            <person name="Probst A.J."/>
            <person name="Ladd B."/>
            <person name="Jarett J.K."/>
            <person name="Geller-Mcgrath D.E."/>
            <person name="Sieber C.M.K."/>
            <person name="Emerson J.B."/>
            <person name="Anantharaman K."/>
            <person name="Thomas B.C."/>
            <person name="Malmstrom R."/>
            <person name="Stieglmeier M."/>
            <person name="Klingl A."/>
            <person name="Woyke T."/>
            <person name="Ryan C.M."/>
            <person name="Banfield J.F."/>
        </authorList>
    </citation>
    <scope>NUCLEOTIDE SEQUENCE [LARGE SCALE GENOMIC DNA]</scope>
</reference>
<dbReference type="Gene3D" id="2.60.120.260">
    <property type="entry name" value="Galactose-binding domain-like"/>
    <property type="match status" value="1"/>
</dbReference>